<name>A0A430VC32_CAMJU</name>
<dbReference type="Proteomes" id="UP000288507">
    <property type="component" value="Unassembled WGS sequence"/>
</dbReference>
<comment type="caution">
    <text evidence="2">The sequence shown here is derived from an EMBL/GenBank/DDBJ whole genome shotgun (WGS) entry which is preliminary data.</text>
</comment>
<gene>
    <name evidence="2" type="ORF">C3H57_08565</name>
    <name evidence="1" type="ORF">C3I27_04170</name>
</gene>
<dbReference type="Proteomes" id="UP000287197">
    <property type="component" value="Unassembled WGS sequence"/>
</dbReference>
<evidence type="ECO:0000313" key="1">
    <source>
        <dbReference type="EMBL" id="RTI48624.1"/>
    </source>
</evidence>
<reference evidence="2 3" key="2">
    <citation type="journal article" date="2019" name="Appl. Environ. Microbiol.">
        <title>Population genetics and characterization of Campylobacter jejuni isolates in western jackdaws and game birds in Finland.</title>
        <authorList>
            <person name="Kovanen S."/>
            <person name="Rossi M."/>
            <person name="Pohja-Mykra M."/>
            <person name="Nieminen T."/>
            <person name="Raunio-Saarnisto M."/>
            <person name="Sauvala M."/>
            <person name="Fredriksson-Ahomaa M."/>
            <person name="Hanninen M.L."/>
            <person name="Kivisto R."/>
        </authorList>
    </citation>
    <scope>NUCLEOTIDE SEQUENCE [LARGE SCALE GENOMIC DNA]</scope>
    <source>
        <strain evidence="2 3">CB313</strain>
        <strain evidence="1">SO-26</strain>
    </source>
</reference>
<dbReference type="RefSeq" id="WP_126232466.1">
    <property type="nucleotide sequence ID" value="NZ_PQZD01000003.1"/>
</dbReference>
<evidence type="ECO:0000313" key="2">
    <source>
        <dbReference type="EMBL" id="RTJ78349.1"/>
    </source>
</evidence>
<dbReference type="EMBL" id="PQZD01000003">
    <property type="protein sequence ID" value="RTI48624.1"/>
    <property type="molecule type" value="Genomic_DNA"/>
</dbReference>
<accession>A0A430VC32</accession>
<dbReference type="AlphaFoldDB" id="A0A430VC32"/>
<evidence type="ECO:0000313" key="3">
    <source>
        <dbReference type="Proteomes" id="UP000288507"/>
    </source>
</evidence>
<sequence length="67" mass="7090">MAFNKVNEDITTAAIEVLGRTVSVSNVAFDDSGEVVGLVGVNDDFIPLNPAQADSLKKLLNDIGKSR</sequence>
<reference evidence="1" key="1">
    <citation type="submission" date="2018-01" db="EMBL/GenBank/DDBJ databases">
        <authorList>
            <person name="Kovanen S."/>
            <person name="Nieminen T."/>
            <person name="Pohja-Mykra M."/>
            <person name="Raunio-Saarnisto M."/>
            <person name="Sauvala M."/>
            <person name="Fredriksson-Ahomaa M."/>
            <person name="Hanninen M.-L."/>
            <person name="Kivisto R."/>
        </authorList>
    </citation>
    <scope>NUCLEOTIDE SEQUENCE</scope>
    <source>
        <strain evidence="1">SO-26</strain>
    </source>
</reference>
<protein>
    <submittedName>
        <fullName evidence="2">Uncharacterized protein</fullName>
    </submittedName>
</protein>
<proteinExistence type="predicted"/>
<organism evidence="2 3">
    <name type="scientific">Campylobacter jejuni</name>
    <dbReference type="NCBI Taxonomy" id="197"/>
    <lineage>
        <taxon>Bacteria</taxon>
        <taxon>Pseudomonadati</taxon>
        <taxon>Campylobacterota</taxon>
        <taxon>Epsilonproteobacteria</taxon>
        <taxon>Campylobacterales</taxon>
        <taxon>Campylobacteraceae</taxon>
        <taxon>Campylobacter</taxon>
    </lineage>
</organism>
<dbReference type="EMBL" id="PRBV01000014">
    <property type="protein sequence ID" value="RTJ78349.1"/>
    <property type="molecule type" value="Genomic_DNA"/>
</dbReference>